<evidence type="ECO:0000313" key="2">
    <source>
        <dbReference type="Proteomes" id="UP000464314"/>
    </source>
</evidence>
<dbReference type="AlphaFoldDB" id="A0A6P1TMC0"/>
<proteinExistence type="predicted"/>
<evidence type="ECO:0000313" key="1">
    <source>
        <dbReference type="EMBL" id="QHQ61613.1"/>
    </source>
</evidence>
<organism evidence="1 2">
    <name type="scientific">Anaerocolumna sedimenticola</name>
    <dbReference type="NCBI Taxonomy" id="2696063"/>
    <lineage>
        <taxon>Bacteria</taxon>
        <taxon>Bacillati</taxon>
        <taxon>Bacillota</taxon>
        <taxon>Clostridia</taxon>
        <taxon>Lachnospirales</taxon>
        <taxon>Lachnospiraceae</taxon>
        <taxon>Anaerocolumna</taxon>
    </lineage>
</organism>
<reference evidence="1 2" key="1">
    <citation type="submission" date="2020-01" db="EMBL/GenBank/DDBJ databases">
        <title>Genome analysis of Anaerocolumna sp. CBA3638.</title>
        <authorList>
            <person name="Kim J."/>
            <person name="Roh S.W."/>
        </authorList>
    </citation>
    <scope>NUCLEOTIDE SEQUENCE [LARGE SCALE GENOMIC DNA]</scope>
    <source>
        <strain evidence="1 2">CBA3638</strain>
    </source>
</reference>
<dbReference type="EMBL" id="CP048000">
    <property type="protein sequence ID" value="QHQ61613.1"/>
    <property type="molecule type" value="Genomic_DNA"/>
</dbReference>
<name>A0A6P1TMC0_9FIRM</name>
<dbReference type="Proteomes" id="UP000464314">
    <property type="component" value="Chromosome"/>
</dbReference>
<gene>
    <name evidence="1" type="ORF">Ana3638_13205</name>
</gene>
<sequence length="418" mass="46962">MKEEKSYKAAFSQIDITPEYQTTLVGRYRPDNSQGILDRLYAQVLLFQAGNEIFCLIAIDNLGLTVPLAKIIRLKTAEILSTEISHIMLNFSHTHSAPEPTPFGLNGERYFDFLCKRIVACVEIAKINFSACKIGWALTTSEIGENRRNGGTITDNRLGGLMIASADNSKPIALIVRIATHNNMLPTKNLNVSNDFIGVARKKLQDYYGYPIMFLQGAAGNIKAIGTNKIGEGGDDDLIKVAGILSEDVKKLHFDLEEIKNIQMFSREMTFIADVPSKEEAEKIAADYPTQYVSEWLQSCEELRFKGEKTQEFTAEISFLKLNKGCICGVSEEIFCELALDAQDRANNPLLFLNGYTNGCTGYLPSREEWYKGGYEVIESNFINHKYNGHVMPYRAETADQIVDLVVREWKRLKNCTV</sequence>
<keyword evidence="2" id="KW-1185">Reference proteome</keyword>
<protein>
    <submittedName>
        <fullName evidence="1">Alkaline ceramidase</fullName>
    </submittedName>
</protein>
<dbReference type="KEGG" id="anr:Ana3638_13205"/>
<accession>A0A6P1TMC0</accession>
<dbReference type="RefSeq" id="WP_161838438.1">
    <property type="nucleotide sequence ID" value="NZ_CP048000.1"/>
</dbReference>